<evidence type="ECO:0000313" key="4">
    <source>
        <dbReference type="EMBL" id="JAP41315.1"/>
    </source>
</evidence>
<keyword evidence="2" id="KW-0812">Transmembrane</keyword>
<organism evidence="4">
    <name type="scientific">Schistocephalus solidus</name>
    <name type="common">Tapeworm</name>
    <dbReference type="NCBI Taxonomy" id="70667"/>
    <lineage>
        <taxon>Eukaryota</taxon>
        <taxon>Metazoa</taxon>
        <taxon>Spiralia</taxon>
        <taxon>Lophotrochozoa</taxon>
        <taxon>Platyhelminthes</taxon>
        <taxon>Cestoda</taxon>
        <taxon>Eucestoda</taxon>
        <taxon>Diphyllobothriidea</taxon>
        <taxon>Diphyllobothriidae</taxon>
        <taxon>Schistocephalus</taxon>
    </lineage>
</organism>
<protein>
    <recommendedName>
        <fullName evidence="5">Calsyntenin-1</fullName>
    </recommendedName>
</protein>
<feature type="signal peptide" evidence="3">
    <location>
        <begin position="1"/>
        <end position="16"/>
    </location>
</feature>
<dbReference type="SUPFAM" id="SSF49899">
    <property type="entry name" value="Concanavalin A-like lectins/glucanases"/>
    <property type="match status" value="1"/>
</dbReference>
<dbReference type="GO" id="GO:0050806">
    <property type="term" value="P:positive regulation of synaptic transmission"/>
    <property type="evidence" value="ECO:0007669"/>
    <property type="project" value="TreeGrafter"/>
</dbReference>
<dbReference type="PANTHER" id="PTHR14139:SF2">
    <property type="entry name" value="CALSYNTENIN-1"/>
    <property type="match status" value="1"/>
</dbReference>
<dbReference type="PANTHER" id="PTHR14139">
    <property type="entry name" value="CALSYNTENIN"/>
    <property type="match status" value="1"/>
</dbReference>
<evidence type="ECO:0000256" key="2">
    <source>
        <dbReference type="SAM" id="Phobius"/>
    </source>
</evidence>
<evidence type="ECO:0008006" key="5">
    <source>
        <dbReference type="Google" id="ProtNLM"/>
    </source>
</evidence>
<dbReference type="Gene3D" id="2.60.40.60">
    <property type="entry name" value="Cadherins"/>
    <property type="match status" value="1"/>
</dbReference>
<dbReference type="GO" id="GO:0051965">
    <property type="term" value="P:positive regulation of synapse assembly"/>
    <property type="evidence" value="ECO:0007669"/>
    <property type="project" value="TreeGrafter"/>
</dbReference>
<keyword evidence="3" id="KW-0732">Signal</keyword>
<keyword evidence="2" id="KW-1133">Transmembrane helix</keyword>
<reference evidence="4" key="1">
    <citation type="submission" date="2016-01" db="EMBL/GenBank/DDBJ databases">
        <title>Reference transcriptome for the parasite Schistocephalus solidus: insights into the molecular evolution of parasitism.</title>
        <authorList>
            <person name="Hebert F.O."/>
            <person name="Grambauer S."/>
            <person name="Barber I."/>
            <person name="Landry C.R."/>
            <person name="Aubin-Horth N."/>
        </authorList>
    </citation>
    <scope>NUCLEOTIDE SEQUENCE</scope>
</reference>
<gene>
    <name evidence="4" type="ORF">TR87014</name>
</gene>
<dbReference type="EMBL" id="GEEE01021910">
    <property type="protein sequence ID" value="JAP41315.1"/>
    <property type="molecule type" value="Transcribed_RNA"/>
</dbReference>
<feature type="compositionally biased region" description="Basic and acidic residues" evidence="1">
    <location>
        <begin position="744"/>
        <end position="756"/>
    </location>
</feature>
<evidence type="ECO:0000256" key="1">
    <source>
        <dbReference type="SAM" id="MobiDB-lite"/>
    </source>
</evidence>
<dbReference type="AlphaFoldDB" id="A0A0X3NNT6"/>
<feature type="region of interest" description="Disordered" evidence="1">
    <location>
        <begin position="1183"/>
        <end position="1243"/>
    </location>
</feature>
<feature type="compositionally biased region" description="Acidic residues" evidence="1">
    <location>
        <begin position="1187"/>
        <end position="1204"/>
    </location>
</feature>
<keyword evidence="2" id="KW-0472">Membrane</keyword>
<accession>A0A0X3NNT6</accession>
<feature type="transmembrane region" description="Helical" evidence="2">
    <location>
        <begin position="1028"/>
        <end position="1051"/>
    </location>
</feature>
<dbReference type="Gene3D" id="2.60.120.200">
    <property type="match status" value="1"/>
</dbReference>
<name>A0A0X3NNT6_SCHSO</name>
<feature type="chain" id="PRO_5007050653" description="Calsyntenin-1" evidence="3">
    <location>
        <begin position="17"/>
        <end position="1243"/>
    </location>
</feature>
<proteinExistence type="predicted"/>
<dbReference type="GO" id="GO:0005509">
    <property type="term" value="F:calcium ion binding"/>
    <property type="evidence" value="ECO:0007669"/>
    <property type="project" value="InterPro"/>
</dbReference>
<feature type="region of interest" description="Disordered" evidence="1">
    <location>
        <begin position="734"/>
        <end position="763"/>
    </location>
</feature>
<dbReference type="GO" id="GO:0009986">
    <property type="term" value="C:cell surface"/>
    <property type="evidence" value="ECO:0007669"/>
    <property type="project" value="TreeGrafter"/>
</dbReference>
<dbReference type="GO" id="GO:0045211">
    <property type="term" value="C:postsynaptic membrane"/>
    <property type="evidence" value="ECO:0007669"/>
    <property type="project" value="TreeGrafter"/>
</dbReference>
<sequence>MTKFWTTFLFCMVVNAYEQEIGVYFHLEQTTGNAYVGNLHKGSRSVQLSPPLRVSVDPQISLSGKICGFHAIGKGENFPFNVDLVNAAEGLGEVRVRPDVDLGSLSNDQFVFHIEAYDCDNPPHYSQRVLVEVTSQNNEDVKFTQDDYKFFTVTYSPVGSIVGKVTILNAPQNSDPEGLGRCGYSIRSGDMVPFTIDSQGVLRVSRVLTSSSPRAFRFQVQFTDCLARTQMSKYTTVEVELIQTSCQSKWEGLPQKIDVNPNRQRPERLLWPPTFSLHTCGEGCVNPTIQAELSLHSTRPDLPLVTATTPSCQHDPESLNQQRKLCDVNPDTIVNLLPSTNTSLDMQLIPPSIGAPPEVLAVSSALRFDASAHTVWRVDAEQLRLAARAHQLRLTGDSFLPPVEDILPSNLFERDFTFSFWLRRRRQQRQGMRSSMETTDPDEYETVLCSQEDSAVIVRALLIAFKNCYLMMQMSTRDTRSNQADKKAFRTFYFPQLPENVCDPNRFLEDEQWHHYAISVSIDSSYAEVQTSTLLVDGEEIGTLTELNETITFQRPTQKQFSQFITIGSCLDPSTRRAQQSLNGDLAGVQLLLGQNEDHSVSRCLSQCGETLLLPKASELLNSGGGVLLTSSSITVTTDKLEQMVNLLSHIAYVGPNPNDNKLMDVSATDSLERELQLLTTYMCDGAPRANISVARIPLYLAAPFPRPSWEAVPSPPAAAYPVETVDLPDKSLWLPKDEVEDTPADRRLDRQETRARTPNRPPAIGVIGVNTITADIPVTEPGLPMFQELKFTLINVNGGPNGRSAERVASSVLLDECIVIPVSARQLNISAGEQIVWQTSRGQKLGIRGESDAHGVRLKGRLTAGQYASLLHSFRYWPPMEVDRPKEEPASQFVWIAKFELICSYDHLSENTQPFIIKLLMRLPQNAEDLNAPGGSQFEEVPNEFDRGNFDYDDDNDFQAHEPLRGTEARDGAQKLHPSAPYLQKVRPGYPVHYSHSDKEVRSGDTLRLVKAGDKVEKESQSSGINVVGLSVTLTICALSIIVLVVGFMVRNTNVCRRYRPALFGKKKHRSRGVGRLEFRPETRFNVTENPLENLENGQMNWKSESRLPGVHRTFGAGTSSLANQQTPADEQFDAETRSFDGLFEDEDTDAAGAFPEADLEEVDDFEESEAAIVHAGGVPRAVPEVVDEEEAEEGEEEEDEASDQGGAQSYGGVGPSHLEFITLPKSRSSFQRTTDTEGEQV</sequence>
<dbReference type="SUPFAM" id="SSF49313">
    <property type="entry name" value="Cadherin-like"/>
    <property type="match status" value="1"/>
</dbReference>
<dbReference type="InterPro" id="IPR015919">
    <property type="entry name" value="Cadherin-like_sf"/>
</dbReference>
<dbReference type="InterPro" id="IPR013320">
    <property type="entry name" value="ConA-like_dom_sf"/>
</dbReference>
<evidence type="ECO:0000256" key="3">
    <source>
        <dbReference type="SAM" id="SignalP"/>
    </source>
</evidence>